<reference evidence="3 4" key="1">
    <citation type="journal article" date="2010" name="Proc. Natl. Acad. Sci. U.S.A.">
        <title>Insights into evolution of multicellular fungi from the assembled chromosomes of the mushroom Coprinopsis cinerea (Coprinus cinereus).</title>
        <authorList>
            <person name="Stajich J.E."/>
            <person name="Wilke S.K."/>
            <person name="Ahren D."/>
            <person name="Au C.H."/>
            <person name="Birren B.W."/>
            <person name="Borodovsky M."/>
            <person name="Burns C."/>
            <person name="Canback B."/>
            <person name="Casselton L.A."/>
            <person name="Cheng C.K."/>
            <person name="Deng J."/>
            <person name="Dietrich F.S."/>
            <person name="Fargo D.C."/>
            <person name="Farman M.L."/>
            <person name="Gathman A.C."/>
            <person name="Goldberg J."/>
            <person name="Guigo R."/>
            <person name="Hoegger P.J."/>
            <person name="Hooker J.B."/>
            <person name="Huggins A."/>
            <person name="James T.Y."/>
            <person name="Kamada T."/>
            <person name="Kilaru S."/>
            <person name="Kodira C."/>
            <person name="Kues U."/>
            <person name="Kupfer D."/>
            <person name="Kwan H.S."/>
            <person name="Lomsadze A."/>
            <person name="Li W."/>
            <person name="Lilly W.W."/>
            <person name="Ma L.J."/>
            <person name="Mackey A.J."/>
            <person name="Manning G."/>
            <person name="Martin F."/>
            <person name="Muraguchi H."/>
            <person name="Natvig D.O."/>
            <person name="Palmerini H."/>
            <person name="Ramesh M.A."/>
            <person name="Rehmeyer C.J."/>
            <person name="Roe B.A."/>
            <person name="Shenoy N."/>
            <person name="Stanke M."/>
            <person name="Ter-Hovhannisyan V."/>
            <person name="Tunlid A."/>
            <person name="Velagapudi R."/>
            <person name="Vision T.J."/>
            <person name="Zeng Q."/>
            <person name="Zolan M.E."/>
            <person name="Pukkila P.J."/>
        </authorList>
    </citation>
    <scope>NUCLEOTIDE SEQUENCE [LARGE SCALE GENOMIC DNA]</scope>
    <source>
        <strain evidence="4">Okayama-7 / 130 / ATCC MYA-4618 / FGSC 9003</strain>
    </source>
</reference>
<dbReference type="Pfam" id="PF12770">
    <property type="entry name" value="CHAT"/>
    <property type="match status" value="1"/>
</dbReference>
<keyword evidence="4" id="KW-1185">Reference proteome</keyword>
<dbReference type="InterPro" id="IPR024983">
    <property type="entry name" value="CHAT_dom"/>
</dbReference>
<dbReference type="OMA" id="SKFRCDA"/>
<evidence type="ECO:0000256" key="1">
    <source>
        <dbReference type="SAM" id="MobiDB-lite"/>
    </source>
</evidence>
<dbReference type="RefSeq" id="XP_001835596.2">
    <property type="nucleotide sequence ID" value="XM_001835544.2"/>
</dbReference>
<dbReference type="KEGG" id="cci:CC1G_03378"/>
<dbReference type="InParanoid" id="A8NR11"/>
<dbReference type="VEuPathDB" id="FungiDB:CC1G_03378"/>
<evidence type="ECO:0000313" key="4">
    <source>
        <dbReference type="Proteomes" id="UP000001861"/>
    </source>
</evidence>
<name>A8NR11_COPC7</name>
<evidence type="ECO:0000313" key="3">
    <source>
        <dbReference type="EMBL" id="EAU86167.2"/>
    </source>
</evidence>
<comment type="caution">
    <text evidence="3">The sequence shown here is derived from an EMBL/GenBank/DDBJ whole genome shotgun (WGS) entry which is preliminary data.</text>
</comment>
<dbReference type="eggNOG" id="KOG4626">
    <property type="taxonomic scope" value="Eukaryota"/>
</dbReference>
<proteinExistence type="predicted"/>
<feature type="region of interest" description="Disordered" evidence="1">
    <location>
        <begin position="716"/>
        <end position="735"/>
    </location>
</feature>
<feature type="compositionally biased region" description="Polar residues" evidence="1">
    <location>
        <begin position="716"/>
        <end position="730"/>
    </location>
</feature>
<sequence length="1147" mass="127414">MSNCPPNSCDTMRKGTKQDVLANAIAVLRETIRKTDPNDSDTRIQAEISLMKGLLVRFACHQRVPDLDEAMMLFLRIEKEISFVHELWMVSSEEEQCPDMVRFALSLVDEYRQSIDKPNLDTAIAVANEALASYHGVTNNRVRLSLRVGNALVLRYLSCGDEDDLSSARASLGDAKQALRAGDAELHVARADLRHLGLVTFMECGLLEGLDGLREAVRCHGKALAEDREAREACRRGTELMEGDITAIEESISQFSLSLSLRPPHHPRRGDTLAHYAIALYKRFCCTGRLKDLDQCIATHEEALAFFPLDDPHRPYYLVNRATALSMRFEHKGNFKDLDQSIALNKEVLNHLAHGHPSRCDLLTNLAGTLCNRFEEKGDSQDLEECIALGEEALALFPPDDPLRACSLNNLARALTSRFHTKGDLKDLEVCIALHNEALSLRPPGHPNRISSLHNLANALFARFNGAGDFRDLEQCIALYREALSLLPPGHPGRSTSLNNLAYALGIRYQKTRNLSDLLQCILHQREQFDISFPLPEGQQGYNRALGNHTEGLKAVIGFVQSLTEWNKLLGGDMEIKEAIFEVLETGAHIPGASPIIRLVYARLWAFICRVFHRPRTALEAYHHAISSLPVLASLDLTLEQRQNVLVHSKDLSKDAVQCAIEKNELDTALVFLSTARSVFWSQALQFRGSLDRLYALHPDLASEFLSVTRQLQIATEQQPRPESTPSGSTPPLRPYLLSQQRDEIIAKIRAMEGFRDFMLPPSPDVLKAAARKGPIVFLNASEYGCHALILKEDGTLHPLELLADTKLLEGWVATVRRVPGRSVRSDGEDYFEDCSEELDRACRPVRTIRGRTTDDEFRGVLGELWANVGQPVISALGFEKTSNPRRIWWCPTGLFTFLPIHAAGIYPVSPSSNSDCLSDYVVSSYCSAPQDLLAPSPGPTPDFKMLVAIEPDGRQFGAANLPATRQELEKIKLHVPQKDSLITRIGSEGGSGKSILDDINAASIVHFGCHGKQNPLNPLDSSLLLSERRLTMSSLIRDCQTSTAALAYLSACETAMGDDQRPDESLTLAATMQFAGFRSVVATMWSIHDHDAPIVADAFYRHLFRHGTTAPPDITDAAYALHLATQELRQLGRSFHRWVPFVHHGI</sequence>
<protein>
    <recommendedName>
        <fullName evidence="2">CHAT domain-containing protein</fullName>
    </recommendedName>
</protein>
<evidence type="ECO:0000259" key="2">
    <source>
        <dbReference type="Pfam" id="PF12770"/>
    </source>
</evidence>
<dbReference type="Proteomes" id="UP000001861">
    <property type="component" value="Unassembled WGS sequence"/>
</dbReference>
<dbReference type="EMBL" id="AACS02000008">
    <property type="protein sequence ID" value="EAU86167.2"/>
    <property type="molecule type" value="Genomic_DNA"/>
</dbReference>
<feature type="domain" description="CHAT" evidence="2">
    <location>
        <begin position="862"/>
        <end position="1146"/>
    </location>
</feature>
<accession>A8NR11</accession>
<dbReference type="AlphaFoldDB" id="A8NR11"/>
<dbReference type="SUPFAM" id="SSF81901">
    <property type="entry name" value="HCP-like"/>
    <property type="match status" value="1"/>
</dbReference>
<gene>
    <name evidence="3" type="ORF">CC1G_03378</name>
</gene>
<dbReference type="OrthoDB" id="9991317at2759"/>
<dbReference type="HOGENOM" id="CLU_001305_0_1_1"/>
<organism evidence="3 4">
    <name type="scientific">Coprinopsis cinerea (strain Okayama-7 / 130 / ATCC MYA-4618 / FGSC 9003)</name>
    <name type="common">Inky cap fungus</name>
    <name type="synonym">Hormographiella aspergillata</name>
    <dbReference type="NCBI Taxonomy" id="240176"/>
    <lineage>
        <taxon>Eukaryota</taxon>
        <taxon>Fungi</taxon>
        <taxon>Dikarya</taxon>
        <taxon>Basidiomycota</taxon>
        <taxon>Agaricomycotina</taxon>
        <taxon>Agaricomycetes</taxon>
        <taxon>Agaricomycetidae</taxon>
        <taxon>Agaricales</taxon>
        <taxon>Agaricineae</taxon>
        <taxon>Psathyrellaceae</taxon>
        <taxon>Coprinopsis</taxon>
    </lineage>
</organism>
<dbReference type="InterPro" id="IPR011990">
    <property type="entry name" value="TPR-like_helical_dom_sf"/>
</dbReference>
<dbReference type="GeneID" id="6012129"/>
<dbReference type="Gene3D" id="1.25.40.10">
    <property type="entry name" value="Tetratricopeptide repeat domain"/>
    <property type="match status" value="2"/>
</dbReference>
<dbReference type="Pfam" id="PF13374">
    <property type="entry name" value="TPR_10"/>
    <property type="match status" value="2"/>
</dbReference>